<dbReference type="InterPro" id="IPR000415">
    <property type="entry name" value="Nitroreductase-like"/>
</dbReference>
<name>A0ABC8BM23_9ACTN</name>
<dbReference type="InterPro" id="IPR029058">
    <property type="entry name" value="AB_hydrolase_fold"/>
</dbReference>
<feature type="region of interest" description="Disordered" evidence="5">
    <location>
        <begin position="486"/>
        <end position="536"/>
    </location>
</feature>
<dbReference type="SUPFAM" id="SSF55331">
    <property type="entry name" value="Tautomerase/MIF"/>
    <property type="match status" value="1"/>
</dbReference>
<feature type="domain" description="Carrier" evidence="6">
    <location>
        <begin position="945"/>
        <end position="1020"/>
    </location>
</feature>
<protein>
    <submittedName>
        <fullName evidence="7">Amino acid adenylation protein</fullName>
    </submittedName>
</protein>
<evidence type="ECO:0000256" key="4">
    <source>
        <dbReference type="ARBA" id="ARBA00022553"/>
    </source>
</evidence>
<dbReference type="InterPro" id="IPR000873">
    <property type="entry name" value="AMP-dep_synth/lig_dom"/>
</dbReference>
<comment type="cofactor">
    <cofactor evidence="1">
        <name>pantetheine 4'-phosphate</name>
        <dbReference type="ChEBI" id="CHEBI:47942"/>
    </cofactor>
</comment>
<dbReference type="FunFam" id="3.40.50.12780:FF:000012">
    <property type="entry name" value="Non-ribosomal peptide synthetase"/>
    <property type="match status" value="1"/>
</dbReference>
<dbReference type="Gene3D" id="3.30.300.30">
    <property type="match status" value="2"/>
</dbReference>
<dbReference type="SUPFAM" id="SSF53474">
    <property type="entry name" value="alpha/beta-Hydrolases"/>
    <property type="match status" value="1"/>
</dbReference>
<dbReference type="NCBIfam" id="TIGR01733">
    <property type="entry name" value="AA-adenyl-dom"/>
    <property type="match status" value="1"/>
</dbReference>
<organism evidence="7 8">
    <name type="scientific">Kitasatospora albolonga</name>
    <dbReference type="NCBI Taxonomy" id="68173"/>
    <lineage>
        <taxon>Bacteria</taxon>
        <taxon>Bacillati</taxon>
        <taxon>Actinomycetota</taxon>
        <taxon>Actinomycetes</taxon>
        <taxon>Kitasatosporales</taxon>
        <taxon>Streptomycetaceae</taxon>
        <taxon>Kitasatospora</taxon>
    </lineage>
</organism>
<evidence type="ECO:0000313" key="7">
    <source>
        <dbReference type="EMBL" id="ARF71444.1"/>
    </source>
</evidence>
<dbReference type="InterPro" id="IPR009081">
    <property type="entry name" value="PP-bd_ACP"/>
</dbReference>
<dbReference type="InterPro" id="IPR006162">
    <property type="entry name" value="Ppantetheine_attach_site"/>
</dbReference>
<keyword evidence="3" id="KW-0596">Phosphopantetheine</keyword>
<dbReference type="Gene3D" id="3.40.109.10">
    <property type="entry name" value="NADH Oxidase"/>
    <property type="match status" value="1"/>
</dbReference>
<dbReference type="FunFam" id="1.10.1200.10:FF:000016">
    <property type="entry name" value="Non-ribosomal peptide synthase"/>
    <property type="match status" value="1"/>
</dbReference>
<dbReference type="InterPro" id="IPR010071">
    <property type="entry name" value="AA_adenyl_dom"/>
</dbReference>
<dbReference type="CDD" id="cd02142">
    <property type="entry name" value="McbC_SagB-like_oxidoreductase"/>
    <property type="match status" value="1"/>
</dbReference>
<accession>A0ABC8BM23</accession>
<dbReference type="PROSITE" id="PS00455">
    <property type="entry name" value="AMP_BINDING"/>
    <property type="match status" value="1"/>
</dbReference>
<evidence type="ECO:0000256" key="2">
    <source>
        <dbReference type="ARBA" id="ARBA00006432"/>
    </source>
</evidence>
<dbReference type="InterPro" id="IPR045851">
    <property type="entry name" value="AMP-bd_C_sf"/>
</dbReference>
<dbReference type="GO" id="GO:0044550">
    <property type="term" value="P:secondary metabolite biosynthetic process"/>
    <property type="evidence" value="ECO:0007669"/>
    <property type="project" value="UniProtKB-ARBA"/>
</dbReference>
<keyword evidence="8" id="KW-1185">Reference proteome</keyword>
<dbReference type="Proteomes" id="UP000192251">
    <property type="component" value="Chromosome"/>
</dbReference>
<dbReference type="Gene3D" id="3.40.50.980">
    <property type="match status" value="2"/>
</dbReference>
<feature type="compositionally biased region" description="Basic and acidic residues" evidence="5">
    <location>
        <begin position="513"/>
        <end position="525"/>
    </location>
</feature>
<dbReference type="Gene3D" id="2.30.38.10">
    <property type="entry name" value="Luciferase, Domain 3"/>
    <property type="match status" value="1"/>
</dbReference>
<dbReference type="InterPro" id="IPR001031">
    <property type="entry name" value="Thioesterase"/>
</dbReference>
<dbReference type="PROSITE" id="PS50075">
    <property type="entry name" value="CARRIER"/>
    <property type="match status" value="1"/>
</dbReference>
<dbReference type="KEGG" id="kab:B7C62_03605"/>
<dbReference type="EMBL" id="CP020563">
    <property type="protein sequence ID" value="ARF71444.1"/>
    <property type="molecule type" value="Genomic_DNA"/>
</dbReference>
<dbReference type="Gene3D" id="3.40.50.1820">
    <property type="entry name" value="alpha/beta hydrolase"/>
    <property type="match status" value="1"/>
</dbReference>
<evidence type="ECO:0000313" key="8">
    <source>
        <dbReference type="Proteomes" id="UP000192251"/>
    </source>
</evidence>
<dbReference type="PANTHER" id="PTHR45527">
    <property type="entry name" value="NONRIBOSOMAL PEPTIDE SYNTHETASE"/>
    <property type="match status" value="1"/>
</dbReference>
<evidence type="ECO:0000256" key="1">
    <source>
        <dbReference type="ARBA" id="ARBA00001957"/>
    </source>
</evidence>
<dbReference type="PROSITE" id="PS00012">
    <property type="entry name" value="PHOSPHOPANTETHEINE"/>
    <property type="match status" value="1"/>
</dbReference>
<dbReference type="SUPFAM" id="SSF56801">
    <property type="entry name" value="Acetyl-CoA synthetase-like"/>
    <property type="match status" value="1"/>
</dbReference>
<dbReference type="InterPro" id="IPR020845">
    <property type="entry name" value="AMP-binding_CS"/>
</dbReference>
<dbReference type="GO" id="GO:0017000">
    <property type="term" value="P:antibiotic biosynthetic process"/>
    <property type="evidence" value="ECO:0007669"/>
    <property type="project" value="UniProtKB-ARBA"/>
</dbReference>
<evidence type="ECO:0000256" key="3">
    <source>
        <dbReference type="ARBA" id="ARBA00022450"/>
    </source>
</evidence>
<dbReference type="Gene3D" id="3.30.429.10">
    <property type="entry name" value="Macrophage Migration Inhibitory Factor"/>
    <property type="match status" value="1"/>
</dbReference>
<dbReference type="InterPro" id="IPR020802">
    <property type="entry name" value="TesA-like"/>
</dbReference>
<dbReference type="InterPro" id="IPR020806">
    <property type="entry name" value="PKS_PP-bd"/>
</dbReference>
<dbReference type="PANTHER" id="PTHR45527:SF1">
    <property type="entry name" value="FATTY ACID SYNTHASE"/>
    <property type="match status" value="1"/>
</dbReference>
<dbReference type="InterPro" id="IPR014347">
    <property type="entry name" value="Tautomerase/MIF_sf"/>
</dbReference>
<sequence>MVINDIEQTERDTAEEQCLPHLLMERVREHPDRTAVVHGSELLSYRDLAVRSAGIADDLRNLGVVPDDSVGIFVEPSIALMTSVWGVLLAGGAYLPLSPEYPEERLRYMIEDSGVRVVITSEDLRPQLSLLAPPGTRIICPESPESPAVFGAPGGPPPEWTAPAGLTPDRLAYVIYTSGSTGKPKGVMIEQRSIVHQMRWLAESGALDRSTTVLQKTPMSFDAAQWEILAPVCGSRVVVGAPGLHRDPERIIETVIAHRVTALQCVPTLLQALLDTEEFSSCTSLTRVFSGGEALSGNLAEKFLDTLPGSALTNLYGPTETTVNASAFTVDRRTLAESPQMVPIGRPVPGTRFHILDGDRKPVGAGEVGELYIGGVQLARGYLNRPELTAERFIAHTCDGEKNSVRLYRTGDLAHWSDDGTVRFAGRADNQIKLRGFRVELDEIRLAIETHDWVKNAAVLVKEDPATGFQNLIACIELSPKEAALMDQGSHGAHHQSKESKLQVRAQLANPGTRDDRETGGRKAVDLPGRTPTPEQRRLAFARKTYRSFEGGEVTAADLLALLAGPGAPAAESRDISDLDLAGLGELLRNFGQFLSEERLLPKYAYASPGALYATQLYLETDGLPFLAPGFHYYHPVEHRLILITPRTGAPEPRARIRLHFAGKRRAIEPVYKNNILEVLEIEAGHMAGLFDRVLPAHGLGLEATAYEPAAMDHLDCAEEDFYLGTFEMLPLAAVRSRPRPDIYVQAHVGKVTGLPEGQYRYRNGVLDRVSDALVHKRHVIAINQQVYEKAAFGITVISRAREAWLDYADLGRELQHLQMNGLRIGLMSSGYSSKTGHDLPAATRMAGILGALGESAGASYFAVGGRISEGQLRSEGMREDIVHMKGPAEIIREDLSRFVPDYMMPNRVVVMDGLPLSANGKIDVKALESSDRITALNTGRVFVAPRTKTEERIRDIWEKVMKQDGSSVQDDFFASGGNSLLAVGLVNRINRAFGSALPLQILFDSPTIEKLARALESTDTEPASRLVRLHTEGAGNPVFCWPGLGGYTMNLRPLAGELGIGRPFYGVQSYGINPGEIPYATIQEMAAADVRAIERLQRNGPYTLWGYSFGARVAFEAAHQIERAGGTVENLFLLAPGSPVLPQPDGGARPHGDDDPVYTNKAYVRILHSVFAGTITGEEADACVAHAEDDESFTEFIRGKRPELDAELVGRIIRIVRRTFQLRYTFQELRERKVKAPITLFKARGDDYSFIESSSGYSEAEPTVVELACGHYTMLRSPGLNELTQQIRHRLSTGRRLPIRKEETVVPHVNIKHFPVPLSEDQQSELVAAVTRAVTSAFRCDEGAISVALEPVEKEVWNERVYIPEIVQRKNLLLKTPNY</sequence>
<comment type="similarity">
    <text evidence="2">Belongs to the ATP-dependent AMP-binding enzyme family.</text>
</comment>
<gene>
    <name evidence="7" type="ORF">B7C62_03605</name>
</gene>
<dbReference type="RefSeq" id="WP_084744840.1">
    <property type="nucleotide sequence ID" value="NZ_CP020563.1"/>
</dbReference>
<reference evidence="7 8" key="1">
    <citation type="submission" date="2017-04" db="EMBL/GenBank/DDBJ databases">
        <title>The complete genome sequence of Streptomyces albolongus YIM 101047, the producer of novel bafilomycins and novel odoriferous sesquiterpenoids.</title>
        <authorList>
            <person name="Yin M."/>
            <person name="Jiang Y."/>
        </authorList>
    </citation>
    <scope>NUCLEOTIDE SEQUENCE [LARGE SCALE GENOMIC DNA]</scope>
    <source>
        <strain evidence="7 8">YIM 101047</strain>
    </source>
</reference>
<dbReference type="Pfam" id="PF00550">
    <property type="entry name" value="PP-binding"/>
    <property type="match status" value="1"/>
</dbReference>
<dbReference type="SMART" id="SM00823">
    <property type="entry name" value="PKS_PP"/>
    <property type="match status" value="1"/>
</dbReference>
<dbReference type="SMART" id="SM00824">
    <property type="entry name" value="PKS_TE"/>
    <property type="match status" value="1"/>
</dbReference>
<dbReference type="Pfam" id="PF00975">
    <property type="entry name" value="Thioesterase"/>
    <property type="match status" value="1"/>
</dbReference>
<dbReference type="Gene3D" id="1.10.1200.10">
    <property type="entry name" value="ACP-like"/>
    <property type="match status" value="1"/>
</dbReference>
<dbReference type="Pfam" id="PF00501">
    <property type="entry name" value="AMP-binding"/>
    <property type="match status" value="1"/>
</dbReference>
<dbReference type="SUPFAM" id="SSF47336">
    <property type="entry name" value="ACP-like"/>
    <property type="match status" value="1"/>
</dbReference>
<dbReference type="CDD" id="cd05930">
    <property type="entry name" value="A_NRPS"/>
    <property type="match status" value="1"/>
</dbReference>
<evidence type="ECO:0000259" key="6">
    <source>
        <dbReference type="PROSITE" id="PS50075"/>
    </source>
</evidence>
<proteinExistence type="inferred from homology"/>
<dbReference type="InterPro" id="IPR036736">
    <property type="entry name" value="ACP-like_sf"/>
</dbReference>
<evidence type="ECO:0000256" key="5">
    <source>
        <dbReference type="SAM" id="MobiDB-lite"/>
    </source>
</evidence>
<dbReference type="GO" id="GO:0072330">
    <property type="term" value="P:monocarboxylic acid biosynthetic process"/>
    <property type="evidence" value="ECO:0007669"/>
    <property type="project" value="UniProtKB-ARBA"/>
</dbReference>
<keyword evidence="4" id="KW-0597">Phosphoprotein</keyword>